<evidence type="ECO:0000256" key="5">
    <source>
        <dbReference type="SAM" id="MobiDB-lite"/>
    </source>
</evidence>
<organism evidence="9 10">
    <name type="scientific">Granulicella mallensis</name>
    <dbReference type="NCBI Taxonomy" id="940614"/>
    <lineage>
        <taxon>Bacteria</taxon>
        <taxon>Pseudomonadati</taxon>
        <taxon>Acidobacteriota</taxon>
        <taxon>Terriglobia</taxon>
        <taxon>Terriglobales</taxon>
        <taxon>Acidobacteriaceae</taxon>
        <taxon>Granulicella</taxon>
    </lineage>
</organism>
<dbReference type="InterPro" id="IPR050903">
    <property type="entry name" value="Bact_Chemotaxis_MeTrfase"/>
</dbReference>
<dbReference type="GO" id="GO:0006935">
    <property type="term" value="P:chemotaxis"/>
    <property type="evidence" value="ECO:0007669"/>
    <property type="project" value="UniProtKB-UniRule"/>
</dbReference>
<dbReference type="GO" id="GO:0000156">
    <property type="term" value="F:phosphorelay response regulator activity"/>
    <property type="evidence" value="ECO:0007669"/>
    <property type="project" value="InterPro"/>
</dbReference>
<dbReference type="EC" id="2.7.13.3" evidence="2"/>
<accession>A0A7W8ECP6</accession>
<feature type="domain" description="CheB-type methylesterase" evidence="7">
    <location>
        <begin position="1"/>
        <end position="176"/>
    </location>
</feature>
<dbReference type="Gene3D" id="3.30.565.10">
    <property type="entry name" value="Histidine kinase-like ATPase, C-terminal domain"/>
    <property type="match status" value="1"/>
</dbReference>
<feature type="active site" evidence="3">
    <location>
        <position position="6"/>
    </location>
</feature>
<dbReference type="GO" id="GO:0008984">
    <property type="term" value="F:protein-glutamate methylesterase activity"/>
    <property type="evidence" value="ECO:0007669"/>
    <property type="project" value="InterPro"/>
</dbReference>
<dbReference type="InterPro" id="IPR022641">
    <property type="entry name" value="CheR_N"/>
</dbReference>
<evidence type="ECO:0000259" key="6">
    <source>
        <dbReference type="PROSITE" id="PS50109"/>
    </source>
</evidence>
<dbReference type="Gene3D" id="1.10.287.130">
    <property type="match status" value="1"/>
</dbReference>
<feature type="active site" evidence="3">
    <location>
        <position position="125"/>
    </location>
</feature>
<dbReference type="Pfam" id="PF13188">
    <property type="entry name" value="PAS_8"/>
    <property type="match status" value="1"/>
</dbReference>
<dbReference type="InterPro" id="IPR036890">
    <property type="entry name" value="HATPase_C_sf"/>
</dbReference>
<dbReference type="PROSITE" id="PS50123">
    <property type="entry name" value="CHER"/>
    <property type="match status" value="1"/>
</dbReference>
<keyword evidence="3 9" id="KW-0378">Hydrolase</keyword>
<dbReference type="GO" id="GO:0008757">
    <property type="term" value="F:S-adenosylmethionine-dependent methyltransferase activity"/>
    <property type="evidence" value="ECO:0007669"/>
    <property type="project" value="InterPro"/>
</dbReference>
<dbReference type="Pfam" id="PF02518">
    <property type="entry name" value="HATPase_c"/>
    <property type="match status" value="1"/>
</dbReference>
<evidence type="ECO:0000256" key="4">
    <source>
        <dbReference type="SAM" id="Coils"/>
    </source>
</evidence>
<feature type="domain" description="CheR-type methyltransferase" evidence="8">
    <location>
        <begin position="203"/>
        <end position="465"/>
    </location>
</feature>
<dbReference type="GO" id="GO:0000155">
    <property type="term" value="F:phosphorelay sensor kinase activity"/>
    <property type="evidence" value="ECO:0007669"/>
    <property type="project" value="InterPro"/>
</dbReference>
<keyword evidence="4" id="KW-0175">Coiled coil</keyword>
<dbReference type="InterPro" id="IPR022642">
    <property type="entry name" value="CheR_C"/>
</dbReference>
<evidence type="ECO:0000256" key="2">
    <source>
        <dbReference type="ARBA" id="ARBA00012438"/>
    </source>
</evidence>
<dbReference type="CDD" id="cd00082">
    <property type="entry name" value="HisKA"/>
    <property type="match status" value="1"/>
</dbReference>
<feature type="active site" evidence="3">
    <location>
        <position position="33"/>
    </location>
</feature>
<gene>
    <name evidence="9" type="ORF">HDF15_004210</name>
</gene>
<dbReference type="SMART" id="SM00387">
    <property type="entry name" value="HATPase_c"/>
    <property type="match status" value="1"/>
</dbReference>
<comment type="caution">
    <text evidence="9">The sequence shown here is derived from an EMBL/GenBank/DDBJ whole genome shotgun (WGS) entry which is preliminary data.</text>
</comment>
<dbReference type="InterPro" id="IPR035965">
    <property type="entry name" value="PAS-like_dom_sf"/>
</dbReference>
<evidence type="ECO:0000259" key="7">
    <source>
        <dbReference type="PROSITE" id="PS50122"/>
    </source>
</evidence>
<name>A0A7W8ECP6_9BACT</name>
<dbReference type="RefSeq" id="WP_184258880.1">
    <property type="nucleotide sequence ID" value="NZ_JACHIO010000020.1"/>
</dbReference>
<dbReference type="Pfam" id="PF03705">
    <property type="entry name" value="CheR_N"/>
    <property type="match status" value="1"/>
</dbReference>
<dbReference type="SUPFAM" id="SSF47757">
    <property type="entry name" value="Chemotaxis receptor methyltransferase CheR, N-terminal domain"/>
    <property type="match status" value="1"/>
</dbReference>
<feature type="domain" description="Histidine kinase" evidence="6">
    <location>
        <begin position="982"/>
        <end position="1197"/>
    </location>
</feature>
<dbReference type="SUPFAM" id="SSF47384">
    <property type="entry name" value="Homodimeric domain of signal transducing histidine kinase"/>
    <property type="match status" value="1"/>
</dbReference>
<dbReference type="SMART" id="SM00388">
    <property type="entry name" value="HisKA"/>
    <property type="match status" value="1"/>
</dbReference>
<dbReference type="Pfam" id="PF13596">
    <property type="entry name" value="PAS_10"/>
    <property type="match status" value="1"/>
</dbReference>
<dbReference type="PROSITE" id="PS50109">
    <property type="entry name" value="HIS_KIN"/>
    <property type="match status" value="1"/>
</dbReference>
<dbReference type="InterPro" id="IPR000014">
    <property type="entry name" value="PAS"/>
</dbReference>
<dbReference type="Pfam" id="PF01339">
    <property type="entry name" value="CheB_methylest"/>
    <property type="match status" value="1"/>
</dbReference>
<dbReference type="EMBL" id="JACHIO010000020">
    <property type="protein sequence ID" value="MBB5065840.1"/>
    <property type="molecule type" value="Genomic_DNA"/>
</dbReference>
<dbReference type="GO" id="GO:0032259">
    <property type="term" value="P:methylation"/>
    <property type="evidence" value="ECO:0007669"/>
    <property type="project" value="UniProtKB-KW"/>
</dbReference>
<dbReference type="InterPro" id="IPR003594">
    <property type="entry name" value="HATPase_dom"/>
</dbReference>
<dbReference type="AlphaFoldDB" id="A0A7W8ECP6"/>
<dbReference type="SMART" id="SM00138">
    <property type="entry name" value="MeTrc"/>
    <property type="match status" value="1"/>
</dbReference>
<sequence>MAIGASAGGLEALTAILRALPTDIAMAFMLIQHLDPKRHSILPELLSKTTKIPVLEAIHAMKVESNRVYVMPSNVDISITDGHFGLTPRAIDHKQHLPIDIFMRSLAEVRKSNAIGVILSGTGSDGTAGIKAIRAEGGVTFAQSTESAKFDGMPRSAIESGCIDYVLSPEKIAAELGRMSSHPQVRQRPKVSREEPKSDGDVFDSILNLVSISQGSDFTKYKPNTIHRRIQQRMAALRILSLPAYLTYLREHPEEAAKLSHHVLIPVTEFFRNPEIFEGLAKTAFPAMIEEKVGEALRLWVVACSTGEEVYSLAITLLEFLGASAEGMRIQIFGTDINEKGIAKARSGIYSESAMKNVSAELTAKFFTKVTGGYRVNKVIRDLCVFARQDVTKDPPFSSLDLISCRNFLIYVQPELQERIISTLHYALNPSGFLLLGNAESAASYPQMFTPLNKKSKIYSKKVGDHRQQRTFKTARNPLQAVASPIEKVQPISRASQNELELQQLADRMVLRECAPPGVIVNDALEILQFRGRTSPYLEPASGRANLNILNMVREELAIALRTAIASARKKAASVKKKNVAFEHNGKRRVVHLSVMPMDELVSGVGRCYLILFEDVVPLIEPIGKTGQRFPVQPGDLSRRTLLDQKRELQATRALLKEHTRTQEALREDYQSANEEMLSANEELQSTNEELETSKEELQATNEELNTVNDELNSNNSTLHLLGNDLKNLLESTVIPIVMVDGSLCIRRMTPTAEAVFKVLPSDIGRPITDINPDLNIDLKPLLTTVLRDVVSLEREVQDQQGHWYRLQVRPYETLDNRSDGAVLVLMDIDVIKKRNQELVLASEFTKSIIETMPEPVLVLNANLHVLMANYSFYKAFEVKPEATLNRFVYGLGDGQWNKPDLRTLLEEVLPHDRDFLNHEVIYDFPGIGWKSFMLSGRYMVQEPAAAPLILLSLTDMTKRKKIEAALVQAEKLAIASRLAATIAHEINNPLEAITNLLYLASTGDDAAAAKTYAAQALEEVGRVSHITQQTLKFYRQSTAPSSVQVSEILDSLLVLYHEKLLANNITVHRQYREGPSILCLAGDLRQIFANLLSNAVDAMRFGGSLTMRVSNSYDWRDRERLGIRATISDSGTGMTAKTLERIYEPFFTTKNETGTGLGMWVSAQLVERLQGDLRVSSTMRRGRSGTTFSLFLPLELSA</sequence>
<evidence type="ECO:0000256" key="3">
    <source>
        <dbReference type="PROSITE-ProRule" id="PRU00050"/>
    </source>
</evidence>
<dbReference type="InterPro" id="IPR005467">
    <property type="entry name" value="His_kinase_dom"/>
</dbReference>
<feature type="region of interest" description="Disordered" evidence="5">
    <location>
        <begin position="178"/>
        <end position="198"/>
    </location>
</feature>
<dbReference type="SMART" id="SM00091">
    <property type="entry name" value="PAS"/>
    <property type="match status" value="2"/>
</dbReference>
<evidence type="ECO:0000313" key="10">
    <source>
        <dbReference type="Proteomes" id="UP000584867"/>
    </source>
</evidence>
<evidence type="ECO:0000313" key="9">
    <source>
        <dbReference type="EMBL" id="MBB5065840.1"/>
    </source>
</evidence>
<dbReference type="PRINTS" id="PR00996">
    <property type="entry name" value="CHERMTFRASE"/>
</dbReference>
<dbReference type="PROSITE" id="PS50122">
    <property type="entry name" value="CHEB"/>
    <property type="match status" value="1"/>
</dbReference>
<feature type="coiled-coil region" evidence="4">
    <location>
        <begin position="649"/>
        <end position="715"/>
    </location>
</feature>
<dbReference type="CDD" id="cd16434">
    <property type="entry name" value="CheB-CheR_fusion"/>
    <property type="match status" value="1"/>
</dbReference>
<dbReference type="InterPro" id="IPR000780">
    <property type="entry name" value="CheR_MeTrfase"/>
</dbReference>
<dbReference type="InterPro" id="IPR029063">
    <property type="entry name" value="SAM-dependent_MTases_sf"/>
</dbReference>
<protein>
    <recommendedName>
        <fullName evidence="2">histidine kinase</fullName>
        <ecNumber evidence="2">2.7.13.3</ecNumber>
    </recommendedName>
</protein>
<dbReference type="InterPro" id="IPR036097">
    <property type="entry name" value="HisK_dim/P_sf"/>
</dbReference>
<dbReference type="GO" id="GO:0005737">
    <property type="term" value="C:cytoplasm"/>
    <property type="evidence" value="ECO:0007669"/>
    <property type="project" value="InterPro"/>
</dbReference>
<dbReference type="Gene3D" id="3.30.450.20">
    <property type="entry name" value="PAS domain"/>
    <property type="match status" value="2"/>
</dbReference>
<evidence type="ECO:0000256" key="1">
    <source>
        <dbReference type="ARBA" id="ARBA00000085"/>
    </source>
</evidence>
<reference evidence="9 10" key="1">
    <citation type="submission" date="2020-08" db="EMBL/GenBank/DDBJ databases">
        <title>Genomic Encyclopedia of Type Strains, Phase IV (KMG-V): Genome sequencing to study the core and pangenomes of soil and plant-associated prokaryotes.</title>
        <authorList>
            <person name="Whitman W."/>
        </authorList>
    </citation>
    <scope>NUCLEOTIDE SEQUENCE [LARGE SCALE GENOMIC DNA]</scope>
    <source>
        <strain evidence="9 10">X5P3</strain>
    </source>
</reference>
<dbReference type="Pfam" id="PF00512">
    <property type="entry name" value="HisKA"/>
    <property type="match status" value="1"/>
</dbReference>
<dbReference type="PANTHER" id="PTHR24422:SF27">
    <property type="entry name" value="PROTEIN-GLUTAMATE O-METHYLTRANSFERASE"/>
    <property type="match status" value="1"/>
</dbReference>
<dbReference type="Gene3D" id="3.40.50.150">
    <property type="entry name" value="Vaccinia Virus protein VP39"/>
    <property type="match status" value="1"/>
</dbReference>
<keyword evidence="9" id="KW-0489">Methyltransferase</keyword>
<dbReference type="InterPro" id="IPR035909">
    <property type="entry name" value="CheB_C"/>
</dbReference>
<dbReference type="PANTHER" id="PTHR24422">
    <property type="entry name" value="CHEMOTAXIS PROTEIN METHYLTRANSFERASE"/>
    <property type="match status" value="1"/>
</dbReference>
<evidence type="ECO:0000259" key="8">
    <source>
        <dbReference type="PROSITE" id="PS50123"/>
    </source>
</evidence>
<dbReference type="SUPFAM" id="SSF55785">
    <property type="entry name" value="PYP-like sensor domain (PAS domain)"/>
    <property type="match status" value="2"/>
</dbReference>
<proteinExistence type="predicted"/>
<dbReference type="Gene3D" id="3.40.50.180">
    <property type="entry name" value="Methylesterase CheB, C-terminal domain"/>
    <property type="match status" value="1"/>
</dbReference>
<dbReference type="SUPFAM" id="SSF55874">
    <property type="entry name" value="ATPase domain of HSP90 chaperone/DNA topoisomerase II/histidine kinase"/>
    <property type="match status" value="1"/>
</dbReference>
<dbReference type="Proteomes" id="UP000584867">
    <property type="component" value="Unassembled WGS sequence"/>
</dbReference>
<dbReference type="InterPro" id="IPR000673">
    <property type="entry name" value="Sig_transdc_resp-reg_Me-estase"/>
</dbReference>
<dbReference type="Pfam" id="PF01739">
    <property type="entry name" value="CheR"/>
    <property type="match status" value="1"/>
</dbReference>
<dbReference type="SUPFAM" id="SSF53335">
    <property type="entry name" value="S-adenosyl-L-methionine-dependent methyltransferases"/>
    <property type="match status" value="1"/>
</dbReference>
<dbReference type="SUPFAM" id="SSF52738">
    <property type="entry name" value="Methylesterase CheB, C-terminal domain"/>
    <property type="match status" value="1"/>
</dbReference>
<keyword evidence="3" id="KW-0145">Chemotaxis</keyword>
<keyword evidence="9" id="KW-0808">Transferase</keyword>
<dbReference type="InterPro" id="IPR003661">
    <property type="entry name" value="HisK_dim/P_dom"/>
</dbReference>
<comment type="catalytic activity">
    <reaction evidence="1">
        <text>ATP + protein L-histidine = ADP + protein N-phospho-L-histidine.</text>
        <dbReference type="EC" id="2.7.13.3"/>
    </reaction>
</comment>